<dbReference type="Proteomes" id="UP001596002">
    <property type="component" value="Unassembled WGS sequence"/>
</dbReference>
<dbReference type="RefSeq" id="WP_380028389.1">
    <property type="nucleotide sequence ID" value="NZ_JBHSHC010000141.1"/>
</dbReference>
<accession>A0ABV9QAJ0</accession>
<name>A0ABV9QAJ0_9BACL</name>
<evidence type="ECO:0000313" key="1">
    <source>
        <dbReference type="EMBL" id="MFC4769640.1"/>
    </source>
</evidence>
<organism evidence="1 2">
    <name type="scientific">Effusibacillus consociatus</name>
    <dbReference type="NCBI Taxonomy" id="1117041"/>
    <lineage>
        <taxon>Bacteria</taxon>
        <taxon>Bacillati</taxon>
        <taxon>Bacillota</taxon>
        <taxon>Bacilli</taxon>
        <taxon>Bacillales</taxon>
        <taxon>Alicyclobacillaceae</taxon>
        <taxon>Effusibacillus</taxon>
    </lineage>
</organism>
<keyword evidence="2" id="KW-1185">Reference proteome</keyword>
<reference evidence="2" key="1">
    <citation type="journal article" date="2019" name="Int. J. Syst. Evol. Microbiol.">
        <title>The Global Catalogue of Microorganisms (GCM) 10K type strain sequencing project: providing services to taxonomists for standard genome sequencing and annotation.</title>
        <authorList>
            <consortium name="The Broad Institute Genomics Platform"/>
            <consortium name="The Broad Institute Genome Sequencing Center for Infectious Disease"/>
            <person name="Wu L."/>
            <person name="Ma J."/>
        </authorList>
    </citation>
    <scope>NUCLEOTIDE SEQUENCE [LARGE SCALE GENOMIC DNA]</scope>
    <source>
        <strain evidence="2">WYCCWR 12678</strain>
    </source>
</reference>
<proteinExistence type="predicted"/>
<gene>
    <name evidence="1" type="ORF">ACFO8Q_20140</name>
</gene>
<sequence>MYEVILLKEFYSDPGLSIHAGYINQEKKTASKSNVVSLSNGQHVMLFFEAKTPNTLFMLRTYGRYRNVLNNLFCVTASPVGPILIQENDKLSETSVHKINQWVKQELRMLGL</sequence>
<evidence type="ECO:0000313" key="2">
    <source>
        <dbReference type="Proteomes" id="UP001596002"/>
    </source>
</evidence>
<dbReference type="EMBL" id="JBHSHC010000141">
    <property type="protein sequence ID" value="MFC4769640.1"/>
    <property type="molecule type" value="Genomic_DNA"/>
</dbReference>
<comment type="caution">
    <text evidence="1">The sequence shown here is derived from an EMBL/GenBank/DDBJ whole genome shotgun (WGS) entry which is preliminary data.</text>
</comment>
<protein>
    <submittedName>
        <fullName evidence="1">Uncharacterized protein</fullName>
    </submittedName>
</protein>